<evidence type="ECO:0000256" key="15">
    <source>
        <dbReference type="ARBA" id="ARBA00046329"/>
    </source>
</evidence>
<dbReference type="InterPro" id="IPR027417">
    <property type="entry name" value="P-loop_NTPase"/>
</dbReference>
<evidence type="ECO:0000256" key="8">
    <source>
        <dbReference type="ARBA" id="ARBA00022840"/>
    </source>
</evidence>
<feature type="transmembrane region" description="Helical" evidence="19">
    <location>
        <begin position="1660"/>
        <end position="1682"/>
    </location>
</feature>
<dbReference type="EnsemblMetazoa" id="CapteT51996">
    <property type="protein sequence ID" value="CapteP51996"/>
    <property type="gene ID" value="CapteG51996"/>
</dbReference>
<comment type="similarity">
    <text evidence="15">Belongs to the chitin synthase family. Class IV subfamily.</text>
</comment>
<dbReference type="InterPro" id="IPR036961">
    <property type="entry name" value="Kinesin_motor_dom_sf"/>
</dbReference>
<dbReference type="PROSITE" id="PS51456">
    <property type="entry name" value="MYOSIN_MOTOR"/>
    <property type="match status" value="1"/>
</dbReference>
<feature type="binding site" evidence="17">
    <location>
        <begin position="66"/>
        <end position="73"/>
    </location>
    <ligand>
        <name>ATP</name>
        <dbReference type="ChEBI" id="CHEBI:30616"/>
    </ligand>
</feature>
<reference evidence="22" key="3">
    <citation type="submission" date="2015-06" db="UniProtKB">
        <authorList>
            <consortium name="EnsemblMetazoa"/>
        </authorList>
    </citation>
    <scope>IDENTIFICATION</scope>
</reference>
<evidence type="ECO:0000256" key="17">
    <source>
        <dbReference type="PROSITE-ProRule" id="PRU00782"/>
    </source>
</evidence>
<feature type="region of interest" description="Actin-binding" evidence="17">
    <location>
        <begin position="560"/>
        <end position="582"/>
    </location>
</feature>
<keyword evidence="4" id="KW-0328">Glycosyltransferase</keyword>
<dbReference type="Pfam" id="PF03142">
    <property type="entry name" value="Chitin_synth_2"/>
    <property type="match status" value="1"/>
</dbReference>
<keyword evidence="12 19" id="KW-0472">Membrane</keyword>
<dbReference type="CDD" id="cd04190">
    <property type="entry name" value="Chitin_synth_C"/>
    <property type="match status" value="1"/>
</dbReference>
<dbReference type="STRING" id="283909.R7UXD6"/>
<dbReference type="GO" id="GO:0004100">
    <property type="term" value="F:chitin synthase activity"/>
    <property type="evidence" value="ECO:0007669"/>
    <property type="project" value="UniProtKB-EC"/>
</dbReference>
<evidence type="ECO:0000256" key="14">
    <source>
        <dbReference type="ARBA" id="ARBA00023180"/>
    </source>
</evidence>
<feature type="transmembrane region" description="Helical" evidence="19">
    <location>
        <begin position="1600"/>
        <end position="1624"/>
    </location>
</feature>
<dbReference type="PANTHER" id="PTHR22914:SF42">
    <property type="entry name" value="CHITIN SYNTHASE"/>
    <property type="match status" value="1"/>
</dbReference>
<dbReference type="Pfam" id="PF00063">
    <property type="entry name" value="Myosin_head"/>
    <property type="match status" value="1"/>
</dbReference>
<keyword evidence="5" id="KW-0808">Transferase</keyword>
<feature type="transmembrane region" description="Helical" evidence="19">
    <location>
        <begin position="823"/>
        <end position="845"/>
    </location>
</feature>
<evidence type="ECO:0000256" key="12">
    <source>
        <dbReference type="ARBA" id="ARBA00023136"/>
    </source>
</evidence>
<evidence type="ECO:0000313" key="22">
    <source>
        <dbReference type="EnsemblMetazoa" id="CapteP51996"/>
    </source>
</evidence>
<dbReference type="OrthoDB" id="370884at2759"/>
<keyword evidence="9 19" id="KW-1133">Transmembrane helix</keyword>
<dbReference type="GO" id="GO:0003774">
    <property type="term" value="F:cytoskeletal motor activity"/>
    <property type="evidence" value="ECO:0007669"/>
    <property type="project" value="UniProtKB-UniRule"/>
</dbReference>
<organism evidence="21">
    <name type="scientific">Capitella teleta</name>
    <name type="common">Polychaete worm</name>
    <dbReference type="NCBI Taxonomy" id="283909"/>
    <lineage>
        <taxon>Eukaryota</taxon>
        <taxon>Metazoa</taxon>
        <taxon>Spiralia</taxon>
        <taxon>Lophotrochozoa</taxon>
        <taxon>Annelida</taxon>
        <taxon>Polychaeta</taxon>
        <taxon>Sedentaria</taxon>
        <taxon>Scolecida</taxon>
        <taxon>Capitellidae</taxon>
        <taxon>Capitella</taxon>
    </lineage>
</organism>
<evidence type="ECO:0000256" key="2">
    <source>
        <dbReference type="ARBA" id="ARBA00012543"/>
    </source>
</evidence>
<evidence type="ECO:0000256" key="4">
    <source>
        <dbReference type="ARBA" id="ARBA00022676"/>
    </source>
</evidence>
<feature type="non-terminal residue" evidence="21">
    <location>
        <position position="1"/>
    </location>
</feature>
<feature type="transmembrane region" description="Helical" evidence="19">
    <location>
        <begin position="1102"/>
        <end position="1128"/>
    </location>
</feature>
<evidence type="ECO:0000256" key="9">
    <source>
        <dbReference type="ARBA" id="ARBA00022989"/>
    </source>
</evidence>
<dbReference type="PANTHER" id="PTHR22914">
    <property type="entry name" value="CHITIN SYNTHASE"/>
    <property type="match status" value="1"/>
</dbReference>
<feature type="transmembrane region" description="Helical" evidence="19">
    <location>
        <begin position="785"/>
        <end position="811"/>
    </location>
</feature>
<feature type="transmembrane region" description="Helical" evidence="19">
    <location>
        <begin position="887"/>
        <end position="904"/>
    </location>
</feature>
<dbReference type="GO" id="GO:0005524">
    <property type="term" value="F:ATP binding"/>
    <property type="evidence" value="ECO:0007669"/>
    <property type="project" value="UniProtKB-UniRule"/>
</dbReference>
<keyword evidence="13 17" id="KW-0505">Motor protein</keyword>
<dbReference type="Gene3D" id="3.90.550.10">
    <property type="entry name" value="Spore Coat Polysaccharide Biosynthesis Protein SpsA, Chain A"/>
    <property type="match status" value="1"/>
</dbReference>
<dbReference type="Proteomes" id="UP000014760">
    <property type="component" value="Unassembled WGS sequence"/>
</dbReference>
<evidence type="ECO:0000256" key="6">
    <source>
        <dbReference type="ARBA" id="ARBA00022692"/>
    </source>
</evidence>
<dbReference type="GO" id="GO:0003779">
    <property type="term" value="F:actin binding"/>
    <property type="evidence" value="ECO:0007669"/>
    <property type="project" value="UniProtKB-KW"/>
</dbReference>
<protein>
    <recommendedName>
        <fullName evidence="2">chitin synthase</fullName>
        <ecNumber evidence="2">2.4.1.16</ecNumber>
    </recommendedName>
</protein>
<sequence>FQTYIGDVLLAVNPFKQIDVYSKKNHQDFTRSHKRSDNAPHIFWVAAEALDRLRETGMSQSILINGESGAGKTESTKLVISHLAYRAAHDKDLARKVTQVNPLLEAFANAQTPVNTNSSRFGKYIQLDFNPSNKQITGGKPCVYDYLLEKSRVVQRATTDSNFHVFYYLVAGTSTEEKERFCLQDADAFKILRREGASRVFRNDYQIKENAEYFEEMRQTMRNIGLEREEILFTLASVAAILNLTNIEFEETGSSDGRLGIVNLSFLENVSRLLQVDQDDLERALLCNEVHIQGEEVLLRPRSNADASDSRDALAKALYHRLFGWLVSRINDHLRPTSNAERSNFIGILDLSGFENFEENRFEQLLINAANERMQFYFNQHVFAEEQRELDAEGVVCGDVIYDDNSDVIDLIMVIYCRLAGVLQMLDEESRHPQTTDQALIMQLHEHFELHPCYQRANKGDAPLFTIKHFAGPVKYNAVGFLEKNRDDMSANLQQCLEQSSMNLIKNLFKIVPGDSGTISSSCTYYFLLLCRPTKKTPSNQGDKTKRWKQTLCRTFRNSLWELLSKLKETEPLFVRCIKPNLDQVPHKFAEGLVSKQMRYNGLLELARIRRQGLPVRIKRNVFVDRYLCLVKRKHKHQETSNEANCHQILSSVNITDAQIGRGKVFLKNWHKDVLDEQLKQIERDRLEAAKRAQKKAAMVQFIAIDHTLPPNAPLRTDALTKKSSFSRTPSVVGTGTSMASYLMDEEEEEEGILPSELWNIFRKIPRERISASETFSGFLRFVKVLVYALLFLVLLASLVVSKGSLILMASSLKIIIGNRRDTMVTLLVTCMCVPHVLTFIVHVFKGLFGSQPWPSIVEFIQILVLESIQTAAMCALVFIVLPELDIVRGVLFLSATSLIPAICKVHAIIAQNKSCLSDGGWRKLWYIGNASAALVQLAAIVALSCGGFGINDFQTSLNGFLNGRYYRLLPSPWLMRRWWVIPLALVFVSLTWWENFVEKNLKIFGGLTIPLKSWKVRLHTLKQKGCIISSLWNAGVIIAFPFIVFPDFMFKIDVPNQNKRAKSDILMQFSVPLAQGLASLFAFLSGSLACKLCMQQVAYSLPLLLSAPMTVVVLVLQCQYGFIPLITEYFWFCPEGFNASALDSTSIWQYSLFVLWWVSQMMIAGHIWRPRQNNMDRTEKLFVRPMYNAALIEQSLLLNRRRRDDEIRCSEYNDYGYIVDDDVPASKEYVPMIYACATMWHETKNEMTQLLKSIFRMDKDQSKRRNLRAADPTFKDPDYYEFETHIMFDDAMDLNDDDEFIANEFVHQLVSVIDHAARRPVKTPTPYGGRLTWTLPGGTMLIAHLKDKVKIRHKKRWSQCMYMYYLLGYRMAGIRDDNLWKKSTDTIIGKKKNEAQFLPGSIFKYMPEGVAMKASNTFILALDGDVDFKPDAVRLLVDQMKANRKVASSCGRIHPIGSGPLIWYQEFEYAIGHWLQKAAEHVYGSVLCSPGCFSLFRGSCLMDDNVMRTYCSQADEPSEVVQFDQGEDRWLCTLLLQQGYRITYCAASDALTYAPESFKEFYNQRRRWLPSTMANLIDLMSSTKPTVHKNDNVSYLFMLYQFILFASTTLGPGTILLMIAGSYNAILGTDLWDSHILAIGPVIYFVIICFTTHPDTQVIVAQVLSALYAVVMMIVMVATVVNSFEESILSPNVLFFLCLAGFYTLAAILHPQECACIIHGLVYFLCIPSGFLLLPVYSLCNLNVVSWGTREIPKRKSKEELEEEKRLEEEKKAKDKEKKKGLVSWLGLDSFFKDLKEFYSSMLGKRNTQESNASESILLKEVMNCPPTERPRPVEPPKPREVERPRPKKSRVDLVNPAWIEEENVGDGKVEYLKKKEEIFWKQAIRIHLFPLDRDKQKEEEMSMALKSMRTNVVFAFLMINFLWIITIFQMTLLKATLGDQLFIPIPRADDPSAPPERFEPVGFAFLAIFGIILFAQFLASLSHRWGTFLHILSRTEI</sequence>
<evidence type="ECO:0000256" key="10">
    <source>
        <dbReference type="ARBA" id="ARBA00023054"/>
    </source>
</evidence>
<evidence type="ECO:0000256" key="7">
    <source>
        <dbReference type="ARBA" id="ARBA00022741"/>
    </source>
</evidence>
<evidence type="ECO:0000256" key="3">
    <source>
        <dbReference type="ARBA" id="ARBA00022475"/>
    </source>
</evidence>
<dbReference type="FunFam" id="3.90.550.10:FF:000139">
    <property type="entry name" value="Chitin synthase 8"/>
    <property type="match status" value="1"/>
</dbReference>
<keyword evidence="8 17" id="KW-0067">ATP-binding</keyword>
<gene>
    <name evidence="21" type="ORF">CAPTEDRAFT_51996</name>
</gene>
<feature type="transmembrane region" description="Helical" evidence="19">
    <location>
        <begin position="1066"/>
        <end position="1090"/>
    </location>
</feature>
<dbReference type="Gene3D" id="1.20.58.530">
    <property type="match status" value="1"/>
</dbReference>
<dbReference type="Gene3D" id="1.10.10.820">
    <property type="match status" value="1"/>
</dbReference>
<dbReference type="GO" id="GO:0005886">
    <property type="term" value="C:plasma membrane"/>
    <property type="evidence" value="ECO:0007669"/>
    <property type="project" value="UniProtKB-SubCell"/>
</dbReference>
<dbReference type="SMART" id="SM00242">
    <property type="entry name" value="MYSc"/>
    <property type="match status" value="1"/>
</dbReference>
<evidence type="ECO:0000313" key="21">
    <source>
        <dbReference type="EMBL" id="ELU08572.1"/>
    </source>
</evidence>
<evidence type="ECO:0000313" key="23">
    <source>
        <dbReference type="Proteomes" id="UP000014760"/>
    </source>
</evidence>
<dbReference type="HOGENOM" id="CLU_233956_0_0_1"/>
<dbReference type="EMBL" id="AMQN01006694">
    <property type="status" value="NOT_ANNOTATED_CDS"/>
    <property type="molecule type" value="Genomic_DNA"/>
</dbReference>
<evidence type="ECO:0000259" key="20">
    <source>
        <dbReference type="PROSITE" id="PS51456"/>
    </source>
</evidence>
<feature type="non-terminal residue" evidence="21">
    <location>
        <position position="1999"/>
    </location>
</feature>
<dbReference type="InterPro" id="IPR029044">
    <property type="entry name" value="Nucleotide-diphossugar_trans"/>
</dbReference>
<keyword evidence="7 17" id="KW-0547">Nucleotide-binding</keyword>
<feature type="compositionally biased region" description="Basic and acidic residues" evidence="18">
    <location>
        <begin position="1830"/>
        <end position="1846"/>
    </location>
</feature>
<feature type="transmembrane region" description="Helical" evidence="19">
    <location>
        <begin position="925"/>
        <end position="951"/>
    </location>
</feature>
<feature type="transmembrane region" description="Helical" evidence="19">
    <location>
        <begin position="1718"/>
        <end position="1741"/>
    </location>
</feature>
<dbReference type="Gene3D" id="1.20.5.4820">
    <property type="match status" value="1"/>
</dbReference>
<keyword evidence="10" id="KW-0175">Coiled coil</keyword>
<proteinExistence type="inferred from homology"/>
<reference evidence="21 23" key="2">
    <citation type="journal article" date="2013" name="Nature">
        <title>Insights into bilaterian evolution from three spiralian genomes.</title>
        <authorList>
            <person name="Simakov O."/>
            <person name="Marletaz F."/>
            <person name="Cho S.J."/>
            <person name="Edsinger-Gonzales E."/>
            <person name="Havlak P."/>
            <person name="Hellsten U."/>
            <person name="Kuo D.H."/>
            <person name="Larsson T."/>
            <person name="Lv J."/>
            <person name="Arendt D."/>
            <person name="Savage R."/>
            <person name="Osoegawa K."/>
            <person name="de Jong P."/>
            <person name="Grimwood J."/>
            <person name="Chapman J.A."/>
            <person name="Shapiro H."/>
            <person name="Aerts A."/>
            <person name="Otillar R.P."/>
            <person name="Terry A.Y."/>
            <person name="Boore J.L."/>
            <person name="Grigoriev I.V."/>
            <person name="Lindberg D.R."/>
            <person name="Seaver E.C."/>
            <person name="Weisblat D.A."/>
            <person name="Putnam N.H."/>
            <person name="Rokhsar D.S."/>
        </authorList>
    </citation>
    <scope>NUCLEOTIDE SEQUENCE</scope>
    <source>
        <strain evidence="21 23">I ESC-2004</strain>
    </source>
</reference>
<keyword evidence="6 19" id="KW-0812">Transmembrane</keyword>
<dbReference type="Gene3D" id="3.40.850.10">
    <property type="entry name" value="Kinesin motor domain"/>
    <property type="match status" value="1"/>
</dbReference>
<comment type="similarity">
    <text evidence="17">Belongs to the TRAFAC class myosin-kinesin ATPase superfamily. Myosin family.</text>
</comment>
<feature type="domain" description="Myosin motor" evidence="20">
    <location>
        <begin position="1"/>
        <end position="680"/>
    </location>
</feature>
<reference evidence="23" key="1">
    <citation type="submission" date="2012-12" db="EMBL/GenBank/DDBJ databases">
        <authorList>
            <person name="Hellsten U."/>
            <person name="Grimwood J."/>
            <person name="Chapman J.A."/>
            <person name="Shapiro H."/>
            <person name="Aerts A."/>
            <person name="Otillar R.P."/>
            <person name="Terry A.Y."/>
            <person name="Boore J.L."/>
            <person name="Simakov O."/>
            <person name="Marletaz F."/>
            <person name="Cho S.-J."/>
            <person name="Edsinger-Gonzales E."/>
            <person name="Havlak P."/>
            <person name="Kuo D.-H."/>
            <person name="Larsson T."/>
            <person name="Lv J."/>
            <person name="Arendt D."/>
            <person name="Savage R."/>
            <person name="Osoegawa K."/>
            <person name="de Jong P."/>
            <person name="Lindberg D.R."/>
            <person name="Seaver E.C."/>
            <person name="Weisblat D.A."/>
            <person name="Putnam N.H."/>
            <person name="Grigoriev I.V."/>
            <person name="Rokhsar D.S."/>
        </authorList>
    </citation>
    <scope>NUCLEOTIDE SEQUENCE</scope>
    <source>
        <strain evidence="23">I ESC-2004</strain>
    </source>
</reference>
<keyword evidence="3" id="KW-1003">Cell membrane</keyword>
<dbReference type="SUPFAM" id="SSF52540">
    <property type="entry name" value="P-loop containing nucleoside triphosphate hydrolases"/>
    <property type="match status" value="1"/>
</dbReference>
<keyword evidence="23" id="KW-1185">Reference proteome</keyword>
<feature type="transmembrane region" description="Helical" evidence="19">
    <location>
        <begin position="1148"/>
        <end position="1169"/>
    </location>
</feature>
<dbReference type="GO" id="GO:0006031">
    <property type="term" value="P:chitin biosynthetic process"/>
    <property type="evidence" value="ECO:0007669"/>
    <property type="project" value="TreeGrafter"/>
</dbReference>
<dbReference type="EMBL" id="KB298957">
    <property type="protein sequence ID" value="ELU08572.1"/>
    <property type="molecule type" value="Genomic_DNA"/>
</dbReference>
<feature type="transmembrane region" description="Helical" evidence="19">
    <location>
        <begin position="1914"/>
        <end position="1934"/>
    </location>
</feature>
<dbReference type="SUPFAM" id="SSF53448">
    <property type="entry name" value="Nucleotide-diphospho-sugar transferases"/>
    <property type="match status" value="1"/>
</dbReference>
<feature type="transmembrane region" description="Helical" evidence="19">
    <location>
        <begin position="1694"/>
        <end position="1712"/>
    </location>
</feature>
<evidence type="ECO:0000256" key="18">
    <source>
        <dbReference type="SAM" id="MobiDB-lite"/>
    </source>
</evidence>
<feature type="transmembrane region" description="Helical" evidence="19">
    <location>
        <begin position="1963"/>
        <end position="1983"/>
    </location>
</feature>
<accession>R7UXD6</accession>
<dbReference type="Gene3D" id="1.20.120.720">
    <property type="entry name" value="Myosin VI head, motor domain, U50 subdomain"/>
    <property type="match status" value="1"/>
</dbReference>
<evidence type="ECO:0000256" key="5">
    <source>
        <dbReference type="ARBA" id="ARBA00022679"/>
    </source>
</evidence>
<keyword evidence="11 17" id="KW-0518">Myosin</keyword>
<name>R7UXD6_CAPTE</name>
<dbReference type="GO" id="GO:0016459">
    <property type="term" value="C:myosin complex"/>
    <property type="evidence" value="ECO:0007669"/>
    <property type="project" value="UniProtKB-KW"/>
</dbReference>
<dbReference type="PRINTS" id="PR00193">
    <property type="entry name" value="MYOSINHEAVY"/>
</dbReference>
<evidence type="ECO:0000256" key="13">
    <source>
        <dbReference type="ARBA" id="ARBA00023175"/>
    </source>
</evidence>
<evidence type="ECO:0000256" key="11">
    <source>
        <dbReference type="ARBA" id="ARBA00023123"/>
    </source>
</evidence>
<comment type="catalytic activity">
    <reaction evidence="16">
        <text>[(1-&gt;4)-N-acetyl-beta-D-glucosaminyl](n) + UDP-N-acetyl-alpha-D-glucosamine = [(1-&gt;4)-N-acetyl-beta-D-glucosaminyl](n+1) + UDP + H(+)</text>
        <dbReference type="Rhea" id="RHEA:16637"/>
        <dbReference type="Rhea" id="RHEA-COMP:9593"/>
        <dbReference type="Rhea" id="RHEA-COMP:9595"/>
        <dbReference type="ChEBI" id="CHEBI:15378"/>
        <dbReference type="ChEBI" id="CHEBI:17029"/>
        <dbReference type="ChEBI" id="CHEBI:57705"/>
        <dbReference type="ChEBI" id="CHEBI:58223"/>
        <dbReference type="EC" id="2.4.1.16"/>
    </reaction>
</comment>
<dbReference type="EC" id="2.4.1.16" evidence="2"/>
<evidence type="ECO:0000256" key="1">
    <source>
        <dbReference type="ARBA" id="ARBA00004651"/>
    </source>
</evidence>
<dbReference type="CDD" id="cd00124">
    <property type="entry name" value="MYSc"/>
    <property type="match status" value="1"/>
</dbReference>
<feature type="transmembrane region" description="Helical" evidence="19">
    <location>
        <begin position="857"/>
        <end position="881"/>
    </location>
</feature>
<evidence type="ECO:0000256" key="19">
    <source>
        <dbReference type="SAM" id="Phobius"/>
    </source>
</evidence>
<dbReference type="InterPro" id="IPR004835">
    <property type="entry name" value="Chitin_synth"/>
</dbReference>
<feature type="transmembrane region" description="Helical" evidence="19">
    <location>
        <begin position="1026"/>
        <end position="1046"/>
    </location>
</feature>
<dbReference type="InterPro" id="IPR001609">
    <property type="entry name" value="Myosin_head_motor_dom-like"/>
</dbReference>
<dbReference type="OMA" id="LHMLSIT"/>
<comment type="subcellular location">
    <subcellularLocation>
        <location evidence="1">Cell membrane</location>
        <topology evidence="1">Multi-pass membrane protein</topology>
    </subcellularLocation>
</comment>
<evidence type="ECO:0000256" key="16">
    <source>
        <dbReference type="ARBA" id="ARBA00048014"/>
    </source>
</evidence>
<keyword evidence="17" id="KW-0009">Actin-binding</keyword>
<keyword evidence="14" id="KW-0325">Glycoprotein</keyword>
<feature type="region of interest" description="Disordered" evidence="18">
    <location>
        <begin position="1826"/>
        <end position="1849"/>
    </location>
</feature>